<dbReference type="AlphaFoldDB" id="A0A9D2GTH8"/>
<comment type="caution">
    <text evidence="1">The sequence shown here is derived from an EMBL/GenBank/DDBJ whole genome shotgun (WGS) entry which is preliminary data.</text>
</comment>
<name>A0A9D2GTH8_9BACT</name>
<evidence type="ECO:0000313" key="2">
    <source>
        <dbReference type="Proteomes" id="UP000824176"/>
    </source>
</evidence>
<reference evidence="1" key="1">
    <citation type="journal article" date="2021" name="PeerJ">
        <title>Extensive microbial diversity within the chicken gut microbiome revealed by metagenomics and culture.</title>
        <authorList>
            <person name="Gilroy R."/>
            <person name="Ravi A."/>
            <person name="Getino M."/>
            <person name="Pursley I."/>
            <person name="Horton D.L."/>
            <person name="Alikhan N.F."/>
            <person name="Baker D."/>
            <person name="Gharbi K."/>
            <person name="Hall N."/>
            <person name="Watson M."/>
            <person name="Adriaenssens E.M."/>
            <person name="Foster-Nyarko E."/>
            <person name="Jarju S."/>
            <person name="Secka A."/>
            <person name="Antonio M."/>
            <person name="Oren A."/>
            <person name="Chaudhuri R.R."/>
            <person name="La Ragione R."/>
            <person name="Hildebrand F."/>
            <person name="Pallen M.J."/>
        </authorList>
    </citation>
    <scope>NUCLEOTIDE SEQUENCE</scope>
    <source>
        <strain evidence="1">ChiW4-1371</strain>
    </source>
</reference>
<protein>
    <submittedName>
        <fullName evidence="1">Uncharacterized protein</fullName>
    </submittedName>
</protein>
<gene>
    <name evidence="1" type="ORF">H9804_07260</name>
</gene>
<dbReference type="EMBL" id="DXAQ01000114">
    <property type="protein sequence ID" value="HIZ89727.1"/>
    <property type="molecule type" value="Genomic_DNA"/>
</dbReference>
<proteinExistence type="predicted"/>
<sequence length="245" mass="29042">MDIKENNNSNNCLWLINAMKQYNSESDISLYNWKRYNSKDDFNVIIKSFNVEEKTESQSIIDRKGSVVIHDISVKLNKKVLPKESEKVISEMYKDTIIFLKEKIILYDNHTYNKEIILQKEEVKDNITYLDILYKNENVLIKYAVYPDNKIRAEKYAYNVKVEESEQQEYYFNNSFITYLSKSIYYDKDKRMEVEIKVGKEDTVDENTAVITIVQGNKDSGYNSVIEYLLKRYKNVNGQIILCEK</sequence>
<evidence type="ECO:0000313" key="1">
    <source>
        <dbReference type="EMBL" id="HIZ89727.1"/>
    </source>
</evidence>
<reference evidence="1" key="2">
    <citation type="submission" date="2021-04" db="EMBL/GenBank/DDBJ databases">
        <authorList>
            <person name="Gilroy R."/>
        </authorList>
    </citation>
    <scope>NUCLEOTIDE SEQUENCE</scope>
    <source>
        <strain evidence="1">ChiW4-1371</strain>
    </source>
</reference>
<dbReference type="Proteomes" id="UP000824176">
    <property type="component" value="Unassembled WGS sequence"/>
</dbReference>
<accession>A0A9D2GTH8</accession>
<organism evidence="1 2">
    <name type="scientific">Candidatus Mucispirillum faecigallinarum</name>
    <dbReference type="NCBI Taxonomy" id="2838699"/>
    <lineage>
        <taxon>Bacteria</taxon>
        <taxon>Pseudomonadati</taxon>
        <taxon>Deferribacterota</taxon>
        <taxon>Deferribacteres</taxon>
        <taxon>Deferribacterales</taxon>
        <taxon>Mucispirillaceae</taxon>
        <taxon>Mucispirillum</taxon>
    </lineage>
</organism>